<keyword evidence="3" id="KW-1185">Reference proteome</keyword>
<sequence length="350" mass="37463">MIEVRGRVDDGFEDVREEFAACLAEEPDDPGSQLVAYVDGRRVVDLYGGDDITADTLTGIFSVTKGATHIVVAQLVQEGVLELDAPVATLPFPLTLRELLGHRSGLIGVDGGFTLAELADDEMLAERLRAQRPFWTPRSAYGYHALVIGALVGAELRQVTGLSVQKLFAKRLGGRDLFLGLPEDEEPRFRPVLPATDAEPLRDPASLMAVAFNTSVDLVDFANDRNVRALGQASAGGIGNARGVAQLYAEALRTLDPATITTFATPYSLGPDMVTGETDHFGIGFETVAHDYPFLSARAFGHAGAAGSLGWADPEVGVGYGYVRRRMGFPGPENQRLGAAVVRAARLRRG</sequence>
<dbReference type="Pfam" id="PF00144">
    <property type="entry name" value="Beta-lactamase"/>
    <property type="match status" value="1"/>
</dbReference>
<evidence type="ECO:0000313" key="3">
    <source>
        <dbReference type="Proteomes" id="UP001597145"/>
    </source>
</evidence>
<dbReference type="PANTHER" id="PTHR43319">
    <property type="entry name" value="BETA-LACTAMASE-RELATED"/>
    <property type="match status" value="1"/>
</dbReference>
<evidence type="ECO:0000313" key="2">
    <source>
        <dbReference type="EMBL" id="MFD1533129.1"/>
    </source>
</evidence>
<dbReference type="InterPro" id="IPR052907">
    <property type="entry name" value="Beta-lactamase/esterase"/>
</dbReference>
<organism evidence="2 3">
    <name type="scientific">Pseudonocardia aurantiaca</name>
    <dbReference type="NCBI Taxonomy" id="75290"/>
    <lineage>
        <taxon>Bacteria</taxon>
        <taxon>Bacillati</taxon>
        <taxon>Actinomycetota</taxon>
        <taxon>Actinomycetes</taxon>
        <taxon>Pseudonocardiales</taxon>
        <taxon>Pseudonocardiaceae</taxon>
        <taxon>Pseudonocardia</taxon>
    </lineage>
</organism>
<protein>
    <submittedName>
        <fullName evidence="2">Serine hydrolase domain-containing protein</fullName>
    </submittedName>
</protein>
<evidence type="ECO:0000259" key="1">
    <source>
        <dbReference type="Pfam" id="PF00144"/>
    </source>
</evidence>
<dbReference type="EMBL" id="JBHUCP010000023">
    <property type="protein sequence ID" value="MFD1533129.1"/>
    <property type="molecule type" value="Genomic_DNA"/>
</dbReference>
<feature type="domain" description="Beta-lactamase-related" evidence="1">
    <location>
        <begin position="23"/>
        <end position="332"/>
    </location>
</feature>
<proteinExistence type="predicted"/>
<dbReference type="InterPro" id="IPR012338">
    <property type="entry name" value="Beta-lactam/transpept-like"/>
</dbReference>
<comment type="caution">
    <text evidence="2">The sequence shown here is derived from an EMBL/GenBank/DDBJ whole genome shotgun (WGS) entry which is preliminary data.</text>
</comment>
<dbReference type="SUPFAM" id="SSF56601">
    <property type="entry name" value="beta-lactamase/transpeptidase-like"/>
    <property type="match status" value="1"/>
</dbReference>
<dbReference type="Proteomes" id="UP001597145">
    <property type="component" value="Unassembled WGS sequence"/>
</dbReference>
<dbReference type="PANTHER" id="PTHR43319:SF3">
    <property type="entry name" value="BETA-LACTAMASE-RELATED DOMAIN-CONTAINING PROTEIN"/>
    <property type="match status" value="1"/>
</dbReference>
<dbReference type="Gene3D" id="3.40.710.10">
    <property type="entry name" value="DD-peptidase/beta-lactamase superfamily"/>
    <property type="match status" value="1"/>
</dbReference>
<keyword evidence="2" id="KW-0378">Hydrolase</keyword>
<dbReference type="RefSeq" id="WP_343983447.1">
    <property type="nucleotide sequence ID" value="NZ_BAAAJG010000016.1"/>
</dbReference>
<dbReference type="GO" id="GO:0016787">
    <property type="term" value="F:hydrolase activity"/>
    <property type="evidence" value="ECO:0007669"/>
    <property type="project" value="UniProtKB-KW"/>
</dbReference>
<reference evidence="3" key="1">
    <citation type="journal article" date="2019" name="Int. J. Syst. Evol. Microbiol.">
        <title>The Global Catalogue of Microorganisms (GCM) 10K type strain sequencing project: providing services to taxonomists for standard genome sequencing and annotation.</title>
        <authorList>
            <consortium name="The Broad Institute Genomics Platform"/>
            <consortium name="The Broad Institute Genome Sequencing Center for Infectious Disease"/>
            <person name="Wu L."/>
            <person name="Ma J."/>
        </authorList>
    </citation>
    <scope>NUCLEOTIDE SEQUENCE [LARGE SCALE GENOMIC DNA]</scope>
    <source>
        <strain evidence="3">JCM 12165</strain>
    </source>
</reference>
<accession>A0ABW4FSX3</accession>
<name>A0ABW4FSX3_9PSEU</name>
<dbReference type="InterPro" id="IPR001466">
    <property type="entry name" value="Beta-lactam-related"/>
</dbReference>
<gene>
    <name evidence="2" type="ORF">ACFSCY_27260</name>
</gene>